<dbReference type="PROSITE" id="PS00879">
    <property type="entry name" value="ODR_DC_2_2"/>
    <property type="match status" value="1"/>
</dbReference>
<dbReference type="FunFam" id="3.40.50.150:FF:000057">
    <property type="entry name" value="O-methyltransferase ZRP4"/>
    <property type="match status" value="1"/>
</dbReference>
<reference evidence="9 10" key="1">
    <citation type="journal article" date="2019" name="Sci. Rep.">
        <title>A high-quality genome of Eragrostis curvula grass provides insights into Poaceae evolution and supports new strategies to enhance forage quality.</title>
        <authorList>
            <person name="Carballo J."/>
            <person name="Santos B.A.C.M."/>
            <person name="Zappacosta D."/>
            <person name="Garbus I."/>
            <person name="Selva J.P."/>
            <person name="Gallo C.A."/>
            <person name="Diaz A."/>
            <person name="Albertini E."/>
            <person name="Caccamo M."/>
            <person name="Echenique V."/>
        </authorList>
    </citation>
    <scope>NUCLEOTIDE SEQUENCE [LARGE SCALE GENOMIC DNA]</scope>
    <source>
        <strain evidence="10">cv. Victoria</strain>
        <tissue evidence="9">Leaf</tissue>
    </source>
</reference>
<dbReference type="EMBL" id="RWGY01000007">
    <property type="protein sequence ID" value="TVU39217.1"/>
    <property type="molecule type" value="Genomic_DNA"/>
</dbReference>
<accession>A0A5J9VUA3</accession>
<evidence type="ECO:0000259" key="8">
    <source>
        <dbReference type="Pfam" id="PF08100"/>
    </source>
</evidence>
<feature type="domain" description="O-methyltransferase C-terminal" evidence="7">
    <location>
        <begin position="140"/>
        <end position="350"/>
    </location>
</feature>
<evidence type="ECO:0000256" key="3">
    <source>
        <dbReference type="ARBA" id="ARBA00022679"/>
    </source>
</evidence>
<dbReference type="FunFam" id="1.10.10.10:FF:000292">
    <property type="entry name" value="O-methyltransferase ZRP4"/>
    <property type="match status" value="1"/>
</dbReference>
<dbReference type="AlphaFoldDB" id="A0A5J9VUA3"/>
<dbReference type="GO" id="GO:0046983">
    <property type="term" value="F:protein dimerization activity"/>
    <property type="evidence" value="ECO:0007669"/>
    <property type="project" value="InterPro"/>
</dbReference>
<evidence type="ECO:0000256" key="2">
    <source>
        <dbReference type="ARBA" id="ARBA00022603"/>
    </source>
</evidence>
<dbReference type="InterPro" id="IPR036390">
    <property type="entry name" value="WH_DNA-bd_sf"/>
</dbReference>
<dbReference type="SUPFAM" id="SSF53335">
    <property type="entry name" value="S-adenosyl-L-methionine-dependent methyltransferases"/>
    <property type="match status" value="1"/>
</dbReference>
<feature type="non-terminal residue" evidence="9">
    <location>
        <position position="1"/>
    </location>
</feature>
<dbReference type="PIRSF" id="PIRSF005739">
    <property type="entry name" value="O-mtase"/>
    <property type="match status" value="1"/>
</dbReference>
<evidence type="ECO:0000256" key="6">
    <source>
        <dbReference type="PIRSR" id="PIRSR005739-1"/>
    </source>
</evidence>
<dbReference type="InterPro" id="IPR036388">
    <property type="entry name" value="WH-like_DNA-bd_sf"/>
</dbReference>
<keyword evidence="10" id="KW-1185">Reference proteome</keyword>
<evidence type="ECO:0000313" key="10">
    <source>
        <dbReference type="Proteomes" id="UP000324897"/>
    </source>
</evidence>
<dbReference type="InterPro" id="IPR012967">
    <property type="entry name" value="COMT_dimerisation"/>
</dbReference>
<dbReference type="Gene3D" id="1.10.10.10">
    <property type="entry name" value="Winged helix-like DNA-binding domain superfamily/Winged helix DNA-binding domain"/>
    <property type="match status" value="1"/>
</dbReference>
<dbReference type="GO" id="GO:0017096">
    <property type="term" value="F:acetylserotonin O-methyltransferase activity"/>
    <property type="evidence" value="ECO:0007669"/>
    <property type="project" value="UniProtKB-ARBA"/>
</dbReference>
<dbReference type="InterPro" id="IPR016461">
    <property type="entry name" value="COMT-like"/>
</dbReference>
<protein>
    <recommendedName>
        <fullName evidence="11">O-methyltransferase domain-containing protein</fullName>
    </recommendedName>
</protein>
<evidence type="ECO:0000256" key="1">
    <source>
        <dbReference type="ARBA" id="ARBA00011738"/>
    </source>
</evidence>
<dbReference type="PANTHER" id="PTHR11746">
    <property type="entry name" value="O-METHYLTRANSFERASE"/>
    <property type="match status" value="1"/>
</dbReference>
<dbReference type="InterPro" id="IPR022657">
    <property type="entry name" value="De-COase2_CS"/>
</dbReference>
<dbReference type="SUPFAM" id="SSF46785">
    <property type="entry name" value="Winged helix' DNA-binding domain"/>
    <property type="match status" value="1"/>
</dbReference>
<dbReference type="PROSITE" id="PS51683">
    <property type="entry name" value="SAM_OMT_II"/>
    <property type="match status" value="1"/>
</dbReference>
<proteinExistence type="inferred from homology"/>
<dbReference type="InterPro" id="IPR029063">
    <property type="entry name" value="SAM-dependent_MTases_sf"/>
</dbReference>
<dbReference type="GO" id="GO:0030187">
    <property type="term" value="P:melatonin biosynthetic process"/>
    <property type="evidence" value="ECO:0007669"/>
    <property type="project" value="UniProtKB-ARBA"/>
</dbReference>
<evidence type="ECO:0008006" key="11">
    <source>
        <dbReference type="Google" id="ProtNLM"/>
    </source>
</evidence>
<sequence length="368" mass="40828">LEHCIMALTPVNTSQPLLDAQLELWQSTFGYFKSVALKCALDLHIADAIHHHGDGGATLTQIVDNITLHPSKIPCLRRLMRVLTTTGIFSTVPQHHLSTNDGNDEEPIYVLTPVSRLLVGPQNICPINAMIIHPMLAFSYFELGTWFQRELPDPCIFKHTHGEALWEMAGHDAAFNALVNDGMVSDSRFMMDIIVKECGEVFRGISSLLDVGGGLGAAAQGISKAFPGVKCSVLDLAHVIANAPSDTDVHYIAGDMFESIPPANVIFFKWVFHDWGHEDCVKILKNCRKVLPPKEAGGKVIIMDIVLGADPLDSKRREMQVLFDLYVMLVNGIERDEQEWKKIFLEAGFSDYKITPVLGIRSIIEVYP</sequence>
<comment type="caution">
    <text evidence="9">The sequence shown here is derived from an EMBL/GenBank/DDBJ whole genome shotgun (WGS) entry which is preliminary data.</text>
</comment>
<feature type="domain" description="O-methyltransferase dimerisation" evidence="8">
    <location>
        <begin position="25"/>
        <end position="119"/>
    </location>
</feature>
<comment type="similarity">
    <text evidence="5">Belongs to the class I-like SAM-binding methyltransferase superfamily. Cation-independent O-methyltransferase family.</text>
</comment>
<dbReference type="Pfam" id="PF08100">
    <property type="entry name" value="Dimerisation"/>
    <property type="match status" value="1"/>
</dbReference>
<comment type="subunit">
    <text evidence="1">Homodimer.</text>
</comment>
<evidence type="ECO:0000256" key="4">
    <source>
        <dbReference type="ARBA" id="ARBA00022691"/>
    </source>
</evidence>
<dbReference type="Proteomes" id="UP000324897">
    <property type="component" value="Chromosome 4"/>
</dbReference>
<evidence type="ECO:0000259" key="7">
    <source>
        <dbReference type="Pfam" id="PF00891"/>
    </source>
</evidence>
<dbReference type="InterPro" id="IPR001077">
    <property type="entry name" value="COMT_C"/>
</dbReference>
<dbReference type="Gene3D" id="3.40.50.150">
    <property type="entry name" value="Vaccinia Virus protein VP39"/>
    <property type="match status" value="1"/>
</dbReference>
<feature type="active site" description="Proton acceptor" evidence="6">
    <location>
        <position position="273"/>
    </location>
</feature>
<dbReference type="GO" id="GO:0032259">
    <property type="term" value="P:methylation"/>
    <property type="evidence" value="ECO:0007669"/>
    <property type="project" value="UniProtKB-KW"/>
</dbReference>
<keyword evidence="2" id="KW-0489">Methyltransferase</keyword>
<keyword evidence="4" id="KW-0949">S-adenosyl-L-methionine</keyword>
<evidence type="ECO:0000256" key="5">
    <source>
        <dbReference type="ARBA" id="ARBA00038277"/>
    </source>
</evidence>
<dbReference type="Pfam" id="PF00891">
    <property type="entry name" value="Methyltransf_2"/>
    <property type="match status" value="1"/>
</dbReference>
<organism evidence="9 10">
    <name type="scientific">Eragrostis curvula</name>
    <name type="common">weeping love grass</name>
    <dbReference type="NCBI Taxonomy" id="38414"/>
    <lineage>
        <taxon>Eukaryota</taxon>
        <taxon>Viridiplantae</taxon>
        <taxon>Streptophyta</taxon>
        <taxon>Embryophyta</taxon>
        <taxon>Tracheophyta</taxon>
        <taxon>Spermatophyta</taxon>
        <taxon>Magnoliopsida</taxon>
        <taxon>Liliopsida</taxon>
        <taxon>Poales</taxon>
        <taxon>Poaceae</taxon>
        <taxon>PACMAD clade</taxon>
        <taxon>Chloridoideae</taxon>
        <taxon>Eragrostideae</taxon>
        <taxon>Eragrostidinae</taxon>
        <taxon>Eragrostis</taxon>
    </lineage>
</organism>
<dbReference type="OrthoDB" id="757282at2759"/>
<evidence type="ECO:0000313" key="9">
    <source>
        <dbReference type="EMBL" id="TVU39217.1"/>
    </source>
</evidence>
<name>A0A5J9VUA3_9POAL</name>
<keyword evidence="3" id="KW-0808">Transferase</keyword>
<gene>
    <name evidence="9" type="ORF">EJB05_12625</name>
</gene>